<dbReference type="Gene3D" id="3.40.50.620">
    <property type="entry name" value="HUPs"/>
    <property type="match status" value="1"/>
</dbReference>
<evidence type="ECO:0000256" key="12">
    <source>
        <dbReference type="ARBA" id="ARBA00047880"/>
    </source>
</evidence>
<evidence type="ECO:0000256" key="11">
    <source>
        <dbReference type="ARBA" id="ARBA00023268"/>
    </source>
</evidence>
<gene>
    <name evidence="16" type="ORF">H8J70_01815</name>
</gene>
<keyword evidence="4 14" id="KW-0288">FMN</keyword>
<dbReference type="Pfam" id="PF06574">
    <property type="entry name" value="FAD_syn"/>
    <property type="match status" value="1"/>
</dbReference>
<dbReference type="EMBL" id="JACOGK010000003">
    <property type="protein sequence ID" value="MBC3535999.1"/>
    <property type="molecule type" value="Genomic_DNA"/>
</dbReference>
<keyword evidence="11" id="KW-0511">Multifunctional enzyme</keyword>
<evidence type="ECO:0000313" key="17">
    <source>
        <dbReference type="Proteomes" id="UP000606870"/>
    </source>
</evidence>
<dbReference type="EC" id="2.7.1.26" evidence="14"/>
<keyword evidence="3 14" id="KW-0285">Flavoprotein</keyword>
<dbReference type="InterPro" id="IPR023468">
    <property type="entry name" value="Riboflavin_kinase"/>
</dbReference>
<dbReference type="InterPro" id="IPR015865">
    <property type="entry name" value="Riboflavin_kinase_bac/euk"/>
</dbReference>
<name>A0ABR6VFR7_9FIRM</name>
<evidence type="ECO:0000256" key="13">
    <source>
        <dbReference type="ARBA" id="ARBA00049494"/>
    </source>
</evidence>
<dbReference type="Pfam" id="PF01687">
    <property type="entry name" value="Flavokinase"/>
    <property type="match status" value="1"/>
</dbReference>
<dbReference type="EC" id="2.7.7.2" evidence="14"/>
<dbReference type="InterPro" id="IPR004821">
    <property type="entry name" value="Cyt_trans-like"/>
</dbReference>
<dbReference type="PIRSF" id="PIRSF004491">
    <property type="entry name" value="FAD_Synth"/>
    <property type="match status" value="1"/>
</dbReference>
<comment type="catalytic activity">
    <reaction evidence="13 14">
        <text>FMN + ATP + H(+) = FAD + diphosphate</text>
        <dbReference type="Rhea" id="RHEA:17237"/>
        <dbReference type="ChEBI" id="CHEBI:15378"/>
        <dbReference type="ChEBI" id="CHEBI:30616"/>
        <dbReference type="ChEBI" id="CHEBI:33019"/>
        <dbReference type="ChEBI" id="CHEBI:57692"/>
        <dbReference type="ChEBI" id="CHEBI:58210"/>
        <dbReference type="EC" id="2.7.7.2"/>
    </reaction>
</comment>
<evidence type="ECO:0000256" key="3">
    <source>
        <dbReference type="ARBA" id="ARBA00022630"/>
    </source>
</evidence>
<comment type="similarity">
    <text evidence="14">Belongs to the ribF family.</text>
</comment>
<dbReference type="NCBIfam" id="NF004160">
    <property type="entry name" value="PRK05627.1-3"/>
    <property type="match status" value="1"/>
</dbReference>
<dbReference type="Gene3D" id="2.40.30.30">
    <property type="entry name" value="Riboflavin kinase-like"/>
    <property type="match status" value="1"/>
</dbReference>
<evidence type="ECO:0000256" key="9">
    <source>
        <dbReference type="ARBA" id="ARBA00022827"/>
    </source>
</evidence>
<keyword evidence="8 14" id="KW-0418">Kinase</keyword>
<proteinExistence type="inferred from homology"/>
<dbReference type="InterPro" id="IPR015864">
    <property type="entry name" value="FAD_synthase"/>
</dbReference>
<evidence type="ECO:0000256" key="10">
    <source>
        <dbReference type="ARBA" id="ARBA00022840"/>
    </source>
</evidence>
<keyword evidence="9 14" id="KW-0274">FAD</keyword>
<evidence type="ECO:0000256" key="14">
    <source>
        <dbReference type="PIRNR" id="PIRNR004491"/>
    </source>
</evidence>
<dbReference type="InterPro" id="IPR014729">
    <property type="entry name" value="Rossmann-like_a/b/a_fold"/>
</dbReference>
<dbReference type="SUPFAM" id="SSF82114">
    <property type="entry name" value="Riboflavin kinase-like"/>
    <property type="match status" value="1"/>
</dbReference>
<protein>
    <recommendedName>
        <fullName evidence="14">Riboflavin biosynthesis protein</fullName>
    </recommendedName>
    <domain>
        <recommendedName>
            <fullName evidence="14">Riboflavin kinase</fullName>
            <ecNumber evidence="14">2.7.1.26</ecNumber>
        </recommendedName>
        <alternativeName>
            <fullName evidence="14">Flavokinase</fullName>
        </alternativeName>
    </domain>
    <domain>
        <recommendedName>
            <fullName evidence="14">FMN adenylyltransferase</fullName>
            <ecNumber evidence="14">2.7.7.2</ecNumber>
        </recommendedName>
        <alternativeName>
            <fullName evidence="14">FAD pyrophosphorylase</fullName>
        </alternativeName>
        <alternativeName>
            <fullName evidence="14">FAD synthase</fullName>
        </alternativeName>
    </domain>
</protein>
<dbReference type="SMART" id="SM00904">
    <property type="entry name" value="Flavokinase"/>
    <property type="match status" value="1"/>
</dbReference>
<keyword evidence="6 14" id="KW-0548">Nucleotidyltransferase</keyword>
<keyword evidence="17" id="KW-1185">Reference proteome</keyword>
<evidence type="ECO:0000259" key="15">
    <source>
        <dbReference type="SMART" id="SM00904"/>
    </source>
</evidence>
<evidence type="ECO:0000256" key="4">
    <source>
        <dbReference type="ARBA" id="ARBA00022643"/>
    </source>
</evidence>
<reference evidence="16 17" key="1">
    <citation type="submission" date="2020-08" db="EMBL/GenBank/DDBJ databases">
        <authorList>
            <person name="Liu C."/>
            <person name="Sun Q."/>
        </authorList>
    </citation>
    <scope>NUCLEOTIDE SEQUENCE [LARGE SCALE GENOMIC DNA]</scope>
    <source>
        <strain evidence="16 17">NSJ-59</strain>
    </source>
</reference>
<dbReference type="GO" id="GO:0008531">
    <property type="term" value="F:riboflavin kinase activity"/>
    <property type="evidence" value="ECO:0007669"/>
    <property type="project" value="UniProtKB-EC"/>
</dbReference>
<keyword evidence="5 14" id="KW-0808">Transferase</keyword>
<evidence type="ECO:0000256" key="5">
    <source>
        <dbReference type="ARBA" id="ARBA00022679"/>
    </source>
</evidence>
<dbReference type="InterPro" id="IPR002606">
    <property type="entry name" value="Riboflavin_kinase_bac"/>
</dbReference>
<dbReference type="NCBIfam" id="TIGR00083">
    <property type="entry name" value="ribF"/>
    <property type="match status" value="1"/>
</dbReference>
<feature type="domain" description="Riboflavin kinase" evidence="15">
    <location>
        <begin position="183"/>
        <end position="307"/>
    </location>
</feature>
<dbReference type="NCBIfam" id="TIGR00125">
    <property type="entry name" value="cyt_tran_rel"/>
    <property type="match status" value="1"/>
</dbReference>
<sequence>MDVFHSFEEVQHYPQTVVALGTFDGVHLGHQKVMHEALKQATELQAKAVVVTFAAHPLSVLRPEKEPARLATVEQKTRYIEEQGMDGLVLLPMNRHLIDESPEEFCRQLLQYMKPKAIVVGSNFTYGAKAAGNTDTLREFMQAYDVPVCVLTLLGSPGHPTPISSTVIRKLVAQGHMETAELLLGRPFELEGSVMPGDHRGTTIGFPTANMHIPEHMAMPPDGVYATGVWLNGKIWPSMTNIGNNPTFANQYRRIETNILDWHGDLYGQQLRLFFYKRLRHEITFVETELLIRQMEQDREHARTYFAQRESKLKTNSND</sequence>
<evidence type="ECO:0000256" key="1">
    <source>
        <dbReference type="ARBA" id="ARBA00004726"/>
    </source>
</evidence>
<dbReference type="RefSeq" id="WP_186502050.1">
    <property type="nucleotide sequence ID" value="NZ_JACOGK010000003.1"/>
</dbReference>
<dbReference type="SUPFAM" id="SSF52374">
    <property type="entry name" value="Nucleotidylyl transferase"/>
    <property type="match status" value="1"/>
</dbReference>
<comment type="pathway">
    <text evidence="1 14">Cofactor biosynthesis; FAD biosynthesis; FAD from FMN: step 1/1.</text>
</comment>
<keyword evidence="7 14" id="KW-0547">Nucleotide-binding</keyword>
<dbReference type="CDD" id="cd02064">
    <property type="entry name" value="FAD_synthetase_N"/>
    <property type="match status" value="1"/>
</dbReference>
<evidence type="ECO:0000313" key="16">
    <source>
        <dbReference type="EMBL" id="MBC3535999.1"/>
    </source>
</evidence>
<evidence type="ECO:0000256" key="7">
    <source>
        <dbReference type="ARBA" id="ARBA00022741"/>
    </source>
</evidence>
<dbReference type="PANTHER" id="PTHR22749">
    <property type="entry name" value="RIBOFLAVIN KINASE/FMN ADENYLYLTRANSFERASE"/>
    <property type="match status" value="1"/>
</dbReference>
<evidence type="ECO:0000256" key="6">
    <source>
        <dbReference type="ARBA" id="ARBA00022695"/>
    </source>
</evidence>
<comment type="caution">
    <text evidence="16">The sequence shown here is derived from an EMBL/GenBank/DDBJ whole genome shotgun (WGS) entry which is preliminary data.</text>
</comment>
<dbReference type="Proteomes" id="UP000606870">
    <property type="component" value="Unassembled WGS sequence"/>
</dbReference>
<organism evidence="16 17">
    <name type="scientific">Megasphaera hominis</name>
    <dbReference type="NCBI Taxonomy" id="159836"/>
    <lineage>
        <taxon>Bacteria</taxon>
        <taxon>Bacillati</taxon>
        <taxon>Bacillota</taxon>
        <taxon>Negativicutes</taxon>
        <taxon>Veillonellales</taxon>
        <taxon>Veillonellaceae</taxon>
        <taxon>Megasphaera</taxon>
    </lineage>
</organism>
<comment type="pathway">
    <text evidence="2 14">Cofactor biosynthesis; FMN biosynthesis; FMN from riboflavin (ATP route): step 1/1.</text>
</comment>
<keyword evidence="10 14" id="KW-0067">ATP-binding</keyword>
<evidence type="ECO:0000256" key="8">
    <source>
        <dbReference type="ARBA" id="ARBA00022777"/>
    </source>
</evidence>
<dbReference type="InterPro" id="IPR023465">
    <property type="entry name" value="Riboflavin_kinase_dom_sf"/>
</dbReference>
<dbReference type="PANTHER" id="PTHR22749:SF6">
    <property type="entry name" value="RIBOFLAVIN KINASE"/>
    <property type="match status" value="1"/>
</dbReference>
<comment type="catalytic activity">
    <reaction evidence="12 14">
        <text>riboflavin + ATP = FMN + ADP + H(+)</text>
        <dbReference type="Rhea" id="RHEA:14357"/>
        <dbReference type="ChEBI" id="CHEBI:15378"/>
        <dbReference type="ChEBI" id="CHEBI:30616"/>
        <dbReference type="ChEBI" id="CHEBI:57986"/>
        <dbReference type="ChEBI" id="CHEBI:58210"/>
        <dbReference type="ChEBI" id="CHEBI:456216"/>
        <dbReference type="EC" id="2.7.1.26"/>
    </reaction>
</comment>
<accession>A0ABR6VFR7</accession>
<evidence type="ECO:0000256" key="2">
    <source>
        <dbReference type="ARBA" id="ARBA00005201"/>
    </source>
</evidence>
<dbReference type="GO" id="GO:0003919">
    <property type="term" value="F:FMN adenylyltransferase activity"/>
    <property type="evidence" value="ECO:0007669"/>
    <property type="project" value="UniProtKB-EC"/>
</dbReference>